<dbReference type="PANTHER" id="PTHR13337:SF2">
    <property type="entry name" value="SUCCINATE DEHYDROGENASE [UBIQUINONE] CYTOCHROME B SMALL SUBUNIT, MITOCHONDRIAL"/>
    <property type="match status" value="1"/>
</dbReference>
<evidence type="ECO:0000256" key="8">
    <source>
        <dbReference type="ARBA" id="ARBA00023128"/>
    </source>
</evidence>
<dbReference type="InParanoid" id="A0A6J2YHD6"/>
<accession>A0A6J2YHD6</accession>
<proteinExistence type="inferred from homology"/>
<keyword evidence="3 12" id="KW-0813">Transport</keyword>
<dbReference type="Pfam" id="PF05328">
    <property type="entry name" value="CybS"/>
    <property type="match status" value="1"/>
</dbReference>
<comment type="similarity">
    <text evidence="2 12">Belongs to the CybS family.</text>
</comment>
<evidence type="ECO:0000256" key="2">
    <source>
        <dbReference type="ARBA" id="ARBA00007294"/>
    </source>
</evidence>
<evidence type="ECO:0000256" key="12">
    <source>
        <dbReference type="RuleBase" id="RU364031"/>
    </source>
</evidence>
<comment type="caution">
    <text evidence="12">Lacks conserved residue(s) required for the propagation of feature annotation.</text>
</comment>
<keyword evidence="7 12" id="KW-1133">Transmembrane helix</keyword>
<evidence type="ECO:0000256" key="1">
    <source>
        <dbReference type="ARBA" id="ARBA00004448"/>
    </source>
</evidence>
<evidence type="ECO:0000256" key="10">
    <source>
        <dbReference type="PIRSR" id="PIRSR607992-1"/>
    </source>
</evidence>
<evidence type="ECO:0000256" key="11">
    <source>
        <dbReference type="PIRSR" id="PIRSR607992-2"/>
    </source>
</evidence>
<feature type="binding site" description="axial binding residue" evidence="11">
    <location>
        <position position="109"/>
    </location>
    <ligand>
        <name>heme b</name>
        <dbReference type="ChEBI" id="CHEBI:60344"/>
        <note>ligand shared with SDHC</note>
    </ligand>
    <ligandPart>
        <name>Fe</name>
        <dbReference type="ChEBI" id="CHEBI:18248"/>
    </ligandPart>
</feature>
<keyword evidence="12" id="KW-0249">Electron transport</keyword>
<evidence type="ECO:0000256" key="3">
    <source>
        <dbReference type="ARBA" id="ARBA00022448"/>
    </source>
</evidence>
<dbReference type="InterPro" id="IPR034804">
    <property type="entry name" value="SQR/QFR_C/D"/>
</dbReference>
<keyword evidence="11" id="KW-0408">Iron</keyword>
<dbReference type="GO" id="GO:0046872">
    <property type="term" value="F:metal ion binding"/>
    <property type="evidence" value="ECO:0007669"/>
    <property type="project" value="UniProtKB-KW"/>
</dbReference>
<keyword evidence="11 12" id="KW-0479">Metal-binding</keyword>
<dbReference type="KEGG" id="soy:115887994"/>
<dbReference type="CDD" id="cd03496">
    <property type="entry name" value="SQR_TypeC_CybS"/>
    <property type="match status" value="1"/>
</dbReference>
<keyword evidence="6 12" id="KW-0809">Transit peptide</keyword>
<evidence type="ECO:0000256" key="4">
    <source>
        <dbReference type="ARBA" id="ARBA00022692"/>
    </source>
</evidence>
<keyword evidence="5 12" id="KW-0999">Mitochondrion inner membrane</keyword>
<keyword evidence="4 12" id="KW-0812">Transmembrane</keyword>
<dbReference type="PANTHER" id="PTHR13337">
    <property type="entry name" value="SUCCINATE DEHYDROGENASE"/>
    <property type="match status" value="1"/>
</dbReference>
<keyword evidence="13" id="KW-1185">Reference proteome</keyword>
<evidence type="ECO:0000256" key="9">
    <source>
        <dbReference type="ARBA" id="ARBA00023136"/>
    </source>
</evidence>
<dbReference type="Gene3D" id="1.20.1300.10">
    <property type="entry name" value="Fumarate reductase/succinate dehydrogenase, transmembrane subunit"/>
    <property type="match status" value="1"/>
</dbReference>
<evidence type="ECO:0000256" key="5">
    <source>
        <dbReference type="ARBA" id="ARBA00022792"/>
    </source>
</evidence>
<dbReference type="InterPro" id="IPR007992">
    <property type="entry name" value="CybS"/>
</dbReference>
<keyword evidence="8 12" id="KW-0496">Mitochondrion</keyword>
<dbReference type="GO" id="GO:0048039">
    <property type="term" value="F:ubiquinone binding"/>
    <property type="evidence" value="ECO:0007669"/>
    <property type="project" value="TreeGrafter"/>
</dbReference>
<name>A0A6J2YHD6_SITOR</name>
<evidence type="ECO:0000313" key="13">
    <source>
        <dbReference type="Proteomes" id="UP000504635"/>
    </source>
</evidence>
<dbReference type="AlphaFoldDB" id="A0A6J2YHD6"/>
<protein>
    <recommendedName>
        <fullName evidence="12">Succinate dehydrogenase [ubiquinone] cytochrome b small subunit</fullName>
    </recommendedName>
</protein>
<evidence type="ECO:0000256" key="7">
    <source>
        <dbReference type="ARBA" id="ARBA00022989"/>
    </source>
</evidence>
<gene>
    <name evidence="14" type="primary">LOC115887994</name>
</gene>
<comment type="function">
    <text evidence="12">Membrane-anchoring subunit of succinate dehydrogenase (SDH) that is involved in complex II of the mitochondrial electron transport chain and is responsible for transferring electrons from succinate to ubiquinone (coenzyme Q).</text>
</comment>
<reference evidence="14" key="1">
    <citation type="submission" date="2025-08" db="UniProtKB">
        <authorList>
            <consortium name="RefSeq"/>
        </authorList>
    </citation>
    <scope>IDENTIFICATION</scope>
    <source>
        <tissue evidence="14">Gonads</tissue>
    </source>
</reference>
<evidence type="ECO:0000256" key="6">
    <source>
        <dbReference type="ARBA" id="ARBA00022946"/>
    </source>
</evidence>
<dbReference type="GeneID" id="115887994"/>
<dbReference type="GO" id="GO:0006121">
    <property type="term" value="P:mitochondrial electron transport, succinate to ubiquinone"/>
    <property type="evidence" value="ECO:0007669"/>
    <property type="project" value="TreeGrafter"/>
</dbReference>
<dbReference type="CTD" id="6392"/>
<dbReference type="Proteomes" id="UP000504635">
    <property type="component" value="Unplaced"/>
</dbReference>
<dbReference type="OrthoDB" id="18577at2759"/>
<dbReference type="GO" id="GO:0005743">
    <property type="term" value="C:mitochondrial inner membrane"/>
    <property type="evidence" value="ECO:0007669"/>
    <property type="project" value="UniProtKB-SubCell"/>
</dbReference>
<dbReference type="FunCoup" id="A0A6J2YHD6">
    <property type="interactions" value="825"/>
</dbReference>
<sequence>MALSLMLRNGTKLRGIAGLQKCTFNVQKTQNFTQFLNQDNYKTLSLVNKCKTQFINVAQQSKRNMSADHGKLWTLEKIVSLALLGIVPATFLFCNPLLDDLFALATVIHFHWGLEACVIDYIRPIIVGPVLPKIALLLLYVISATTLGGLLYFNHTQIGIGRAFRQFWCISE</sequence>
<keyword evidence="12" id="KW-0349">Heme</keyword>
<keyword evidence="12" id="KW-0816">Tricarboxylic acid cycle</keyword>
<feature type="transmembrane region" description="Helical" evidence="12">
    <location>
        <begin position="134"/>
        <end position="153"/>
    </location>
</feature>
<feature type="transmembrane region" description="Helical" evidence="12">
    <location>
        <begin position="78"/>
        <end position="98"/>
    </location>
</feature>
<organism evidence="13 14">
    <name type="scientific">Sitophilus oryzae</name>
    <name type="common">Rice weevil</name>
    <name type="synonym">Curculio oryzae</name>
    <dbReference type="NCBI Taxonomy" id="7048"/>
    <lineage>
        <taxon>Eukaryota</taxon>
        <taxon>Metazoa</taxon>
        <taxon>Ecdysozoa</taxon>
        <taxon>Arthropoda</taxon>
        <taxon>Hexapoda</taxon>
        <taxon>Insecta</taxon>
        <taxon>Pterygota</taxon>
        <taxon>Neoptera</taxon>
        <taxon>Endopterygota</taxon>
        <taxon>Coleoptera</taxon>
        <taxon>Polyphaga</taxon>
        <taxon>Cucujiformia</taxon>
        <taxon>Curculionidae</taxon>
        <taxon>Dryophthorinae</taxon>
        <taxon>Sitophilus</taxon>
    </lineage>
</organism>
<dbReference type="GO" id="GO:0006099">
    <property type="term" value="P:tricarboxylic acid cycle"/>
    <property type="evidence" value="ECO:0007669"/>
    <property type="project" value="UniProtKB-KW"/>
</dbReference>
<keyword evidence="9 12" id="KW-0472">Membrane</keyword>
<evidence type="ECO:0000313" key="14">
    <source>
        <dbReference type="RefSeq" id="XP_030763433.1"/>
    </source>
</evidence>
<dbReference type="RefSeq" id="XP_030763433.1">
    <property type="nucleotide sequence ID" value="XM_030907573.1"/>
</dbReference>
<feature type="binding site" evidence="10">
    <location>
        <position position="121"/>
    </location>
    <ligand>
        <name>a ubiquinone</name>
        <dbReference type="ChEBI" id="CHEBI:16389"/>
        <note>ligand shared with IP/SDHB</note>
    </ligand>
</feature>
<dbReference type="GO" id="GO:0020037">
    <property type="term" value="F:heme binding"/>
    <property type="evidence" value="ECO:0007669"/>
    <property type="project" value="TreeGrafter"/>
</dbReference>
<comment type="subcellular location">
    <subcellularLocation>
        <location evidence="1 12">Mitochondrion inner membrane</location>
        <topology evidence="1 12">Multi-pass membrane protein</topology>
    </subcellularLocation>
</comment>